<evidence type="ECO:0000259" key="2">
    <source>
        <dbReference type="PROSITE" id="PS50006"/>
    </source>
</evidence>
<dbReference type="GO" id="GO:0044545">
    <property type="term" value="C:NSL complex"/>
    <property type="evidence" value="ECO:0007669"/>
    <property type="project" value="TreeGrafter"/>
</dbReference>
<dbReference type="CDD" id="cd22687">
    <property type="entry name" value="FHA_MCRS1"/>
    <property type="match status" value="1"/>
</dbReference>
<feature type="compositionally biased region" description="Polar residues" evidence="1">
    <location>
        <begin position="1"/>
        <end position="37"/>
    </location>
</feature>
<dbReference type="GO" id="GO:0071339">
    <property type="term" value="C:MLL1 complex"/>
    <property type="evidence" value="ECO:0007669"/>
    <property type="project" value="InterPro"/>
</dbReference>
<feature type="compositionally biased region" description="Basic residues" evidence="1">
    <location>
        <begin position="41"/>
        <end position="50"/>
    </location>
</feature>
<feature type="region of interest" description="Disordered" evidence="1">
    <location>
        <begin position="82"/>
        <end position="165"/>
    </location>
</feature>
<dbReference type="Pfam" id="PF00498">
    <property type="entry name" value="FHA"/>
    <property type="match status" value="1"/>
</dbReference>
<dbReference type="Proteomes" id="UP001152759">
    <property type="component" value="Chromosome 8"/>
</dbReference>
<dbReference type="InterPro" id="IPR037912">
    <property type="entry name" value="MCRS1"/>
</dbReference>
<dbReference type="PANTHER" id="PTHR13233:SF0">
    <property type="entry name" value="MICROSPHERULE PROTEIN 1"/>
    <property type="match status" value="1"/>
</dbReference>
<keyword evidence="4" id="KW-1185">Reference proteome</keyword>
<dbReference type="SUPFAM" id="SSF49879">
    <property type="entry name" value="SMAD/FHA domain"/>
    <property type="match status" value="1"/>
</dbReference>
<dbReference type="GO" id="GO:0031011">
    <property type="term" value="C:Ino80 complex"/>
    <property type="evidence" value="ECO:0007669"/>
    <property type="project" value="InterPro"/>
</dbReference>
<feature type="compositionally biased region" description="Gly residues" evidence="1">
    <location>
        <begin position="130"/>
        <end position="140"/>
    </location>
</feature>
<dbReference type="PROSITE" id="PS50006">
    <property type="entry name" value="FHA_DOMAIN"/>
    <property type="match status" value="1"/>
</dbReference>
<feature type="domain" description="FHA" evidence="2">
    <location>
        <begin position="396"/>
        <end position="452"/>
    </location>
</feature>
<evidence type="ECO:0000313" key="4">
    <source>
        <dbReference type="Proteomes" id="UP001152759"/>
    </source>
</evidence>
<dbReference type="InterPro" id="IPR008984">
    <property type="entry name" value="SMAD_FHA_dom_sf"/>
</dbReference>
<proteinExistence type="predicted"/>
<feature type="compositionally biased region" description="Polar residues" evidence="1">
    <location>
        <begin position="97"/>
        <end position="108"/>
    </location>
</feature>
<dbReference type="InterPro" id="IPR025999">
    <property type="entry name" value="MCRS_N"/>
</dbReference>
<protein>
    <recommendedName>
        <fullName evidence="2">FHA domain-containing protein</fullName>
    </recommendedName>
</protein>
<sequence>MEPSSTIQTLSENSYLESMPSTPISFTDSTHSPSLSELNMKRRSSSRSIKRKKFDDELVESSLNTSMAPIASGKVQRIRTSSLNVPSPSAGGPIQHPSLTPSESNSPMMDTVIKPPRRASNKSLPNSGSGIAGGNSGGGSNSRSGGSRYRKATKHANTGSATKDLGRWKPMDDLALIINVQQTNCLRTVQRGVKFSCRFTLQEIQQRWYALLYDQVISRLAILAMRNLHPEVIAGIEAKALFSVAEEQLLASVKVSSNPTLETFQELLTNNALVFYPKRTAKALYTHWQLMKQYQLISDQTDPTVVRSEHFLTFSDCEETLNDTELSEPRDAVLDQELALTDRRAKKEINVLKNEVSRWQVLVDAVTGITPQDFDNQTLAVLKGCVVRYLMRSKEITIGRKTRDHNVDVDLSLEGPAWKVSRRQGTIRLNNNGDFYISSEGKRALYVDAKPILNGHKYKLTNNSVLEVLGSTGFDPPLSLIIICNAGLVHNQVHIKILEKYTTPLD</sequence>
<feature type="region of interest" description="Disordered" evidence="1">
    <location>
        <begin position="1"/>
        <end position="50"/>
    </location>
</feature>
<dbReference type="InterPro" id="IPR000253">
    <property type="entry name" value="FHA_dom"/>
</dbReference>
<dbReference type="Pfam" id="PF13325">
    <property type="entry name" value="MCRS_N"/>
    <property type="match status" value="1"/>
</dbReference>
<accession>A0A9P0AKC5</accession>
<dbReference type="SMART" id="SM00240">
    <property type="entry name" value="FHA"/>
    <property type="match status" value="1"/>
</dbReference>
<dbReference type="EMBL" id="OU963869">
    <property type="protein sequence ID" value="CAH0394664.1"/>
    <property type="molecule type" value="Genomic_DNA"/>
</dbReference>
<reference evidence="3" key="1">
    <citation type="submission" date="2021-12" db="EMBL/GenBank/DDBJ databases">
        <authorList>
            <person name="King R."/>
        </authorList>
    </citation>
    <scope>NUCLEOTIDE SEQUENCE</scope>
</reference>
<dbReference type="GO" id="GO:0045944">
    <property type="term" value="P:positive regulation of transcription by RNA polymerase II"/>
    <property type="evidence" value="ECO:0007669"/>
    <property type="project" value="TreeGrafter"/>
</dbReference>
<organism evidence="3 4">
    <name type="scientific">Bemisia tabaci</name>
    <name type="common">Sweetpotato whitefly</name>
    <name type="synonym">Aleurodes tabaci</name>
    <dbReference type="NCBI Taxonomy" id="7038"/>
    <lineage>
        <taxon>Eukaryota</taxon>
        <taxon>Metazoa</taxon>
        <taxon>Ecdysozoa</taxon>
        <taxon>Arthropoda</taxon>
        <taxon>Hexapoda</taxon>
        <taxon>Insecta</taxon>
        <taxon>Pterygota</taxon>
        <taxon>Neoptera</taxon>
        <taxon>Paraneoptera</taxon>
        <taxon>Hemiptera</taxon>
        <taxon>Sternorrhyncha</taxon>
        <taxon>Aleyrodoidea</taxon>
        <taxon>Aleyrodidae</taxon>
        <taxon>Aleyrodinae</taxon>
        <taxon>Bemisia</taxon>
    </lineage>
</organism>
<dbReference type="Gene3D" id="2.60.200.20">
    <property type="match status" value="1"/>
</dbReference>
<dbReference type="GO" id="GO:0002151">
    <property type="term" value="F:G-quadruplex RNA binding"/>
    <property type="evidence" value="ECO:0007669"/>
    <property type="project" value="InterPro"/>
</dbReference>
<dbReference type="AlphaFoldDB" id="A0A9P0AKC5"/>
<dbReference type="PANTHER" id="PTHR13233">
    <property type="entry name" value="MICROSPHERULE PROTEIN 1"/>
    <property type="match status" value="1"/>
</dbReference>
<evidence type="ECO:0000256" key="1">
    <source>
        <dbReference type="SAM" id="MobiDB-lite"/>
    </source>
</evidence>
<gene>
    <name evidence="3" type="ORF">BEMITA_LOCUS12936</name>
</gene>
<evidence type="ECO:0000313" key="3">
    <source>
        <dbReference type="EMBL" id="CAH0394664.1"/>
    </source>
</evidence>
<name>A0A9P0AKC5_BEMTA</name>